<organism evidence="8 9">
    <name type="scientific">Paramecium primaurelia</name>
    <dbReference type="NCBI Taxonomy" id="5886"/>
    <lineage>
        <taxon>Eukaryota</taxon>
        <taxon>Sar</taxon>
        <taxon>Alveolata</taxon>
        <taxon>Ciliophora</taxon>
        <taxon>Intramacronucleata</taxon>
        <taxon>Oligohymenophorea</taxon>
        <taxon>Peniculida</taxon>
        <taxon>Parameciidae</taxon>
        <taxon>Paramecium</taxon>
    </lineage>
</organism>
<dbReference type="Proteomes" id="UP000688137">
    <property type="component" value="Unassembled WGS sequence"/>
</dbReference>
<comment type="similarity">
    <text evidence="1 7">Belongs to the phospholipase B-like family.</text>
</comment>
<sequence>MKSFIFLLVSVTFSFEIDDGKVKGSIIYNRTGNTTGWNFLQISLESIENDEDVFAAAGRFEGEESREEIYNAYRNYVYGLQGGRHFLPKSLQKYVHNQYNWLKEQSQTQNTPYWRMVKYLLIQLENMYEGYNYHYGKTEKALSFDQFYFLSNMGDLQDLWPSVGEVQTHGIGNCNSFYKPGIMAHTTFNVYITMLRIYKSYNFKLKDKDIVNQHISFTARPGDLESKDDFFVLWDTQMVVTETSFNNYNKENYEYFHYDSVPCWIRVNIASRLAKNPKEWMDIFGLHRSGTHNNQWVVTDYNKVYMGEEAFFIYKVHDLTNTLLDSQGYVASYNVPLDQEIFDSLKYPNTTSYNDDVRAKQFRMYQGNLRTAREIGRLLRYNKVTDDFDICDGAICPRCDLVNENEYPFGGIDGKVISQDMIKVKKVHLISSPSYQEHQMFNWKYFPNIPHYGMTDKWSFSWYELDETNFTIKELYQDY</sequence>
<gene>
    <name evidence="8" type="ORF">PPRIM_AZ9-3.1.T0610173</name>
</gene>
<dbReference type="InterPro" id="IPR007000">
    <property type="entry name" value="PLipase_B-like"/>
</dbReference>
<evidence type="ECO:0000256" key="7">
    <source>
        <dbReference type="RuleBase" id="RU364138"/>
    </source>
</evidence>
<dbReference type="EC" id="3.1.1.-" evidence="7"/>
<evidence type="ECO:0000313" key="9">
    <source>
        <dbReference type="Proteomes" id="UP000688137"/>
    </source>
</evidence>
<evidence type="ECO:0000256" key="5">
    <source>
        <dbReference type="ARBA" id="ARBA00023098"/>
    </source>
</evidence>
<protein>
    <recommendedName>
        <fullName evidence="7">Phospholipase B-like</fullName>
        <ecNumber evidence="7">3.1.1.-</ecNumber>
    </recommendedName>
</protein>
<keyword evidence="3 7" id="KW-0378">Hydrolase</keyword>
<keyword evidence="9" id="KW-1185">Reference proteome</keyword>
<dbReference type="GO" id="GO:0004620">
    <property type="term" value="F:phospholipase activity"/>
    <property type="evidence" value="ECO:0007669"/>
    <property type="project" value="InterPro"/>
</dbReference>
<evidence type="ECO:0000256" key="6">
    <source>
        <dbReference type="ARBA" id="ARBA00023180"/>
    </source>
</evidence>
<keyword evidence="6" id="KW-0325">Glycoprotein</keyword>
<evidence type="ECO:0000256" key="4">
    <source>
        <dbReference type="ARBA" id="ARBA00022963"/>
    </source>
</evidence>
<evidence type="ECO:0000256" key="1">
    <source>
        <dbReference type="ARBA" id="ARBA00007835"/>
    </source>
</evidence>
<keyword evidence="2" id="KW-0732">Signal</keyword>
<evidence type="ECO:0000256" key="3">
    <source>
        <dbReference type="ARBA" id="ARBA00022801"/>
    </source>
</evidence>
<dbReference type="GO" id="GO:0016042">
    <property type="term" value="P:lipid catabolic process"/>
    <property type="evidence" value="ECO:0007669"/>
    <property type="project" value="UniProtKB-KW"/>
</dbReference>
<evidence type="ECO:0000256" key="2">
    <source>
        <dbReference type="ARBA" id="ARBA00022729"/>
    </source>
</evidence>
<accession>A0A8S1MEZ8</accession>
<dbReference type="PANTHER" id="PTHR12370">
    <property type="entry name" value="PHOSPHOLIPASE B-RELATED"/>
    <property type="match status" value="1"/>
</dbReference>
<keyword evidence="4 7" id="KW-0442">Lipid degradation</keyword>
<dbReference type="AlphaFoldDB" id="A0A8S1MEZ8"/>
<keyword evidence="5 7" id="KW-0443">Lipid metabolism</keyword>
<dbReference type="Pfam" id="PF04916">
    <property type="entry name" value="Phospholip_B"/>
    <property type="match status" value="1"/>
</dbReference>
<evidence type="ECO:0000313" key="8">
    <source>
        <dbReference type="EMBL" id="CAD8079200.1"/>
    </source>
</evidence>
<comment type="function">
    <text evidence="7">Putative phospholipase.</text>
</comment>
<comment type="caution">
    <text evidence="8">The sequence shown here is derived from an EMBL/GenBank/DDBJ whole genome shotgun (WGS) entry which is preliminary data.</text>
</comment>
<dbReference type="EMBL" id="CAJJDM010000062">
    <property type="protein sequence ID" value="CAD8079200.1"/>
    <property type="molecule type" value="Genomic_DNA"/>
</dbReference>
<dbReference type="OMA" id="YVASYNV"/>
<reference evidence="8" key="1">
    <citation type="submission" date="2021-01" db="EMBL/GenBank/DDBJ databases">
        <authorList>
            <consortium name="Genoscope - CEA"/>
            <person name="William W."/>
        </authorList>
    </citation>
    <scope>NUCLEOTIDE SEQUENCE</scope>
</reference>
<dbReference type="PANTHER" id="PTHR12370:SF24">
    <property type="entry name" value="PHOSPHOLIPASE B-LIKE"/>
    <property type="match status" value="1"/>
</dbReference>
<name>A0A8S1MEZ8_PARPR</name>
<proteinExistence type="inferred from homology"/>